<protein>
    <submittedName>
        <fullName evidence="1">Uncharacterized protein</fullName>
    </submittedName>
</protein>
<reference evidence="1" key="1">
    <citation type="submission" date="2018-06" db="EMBL/GenBank/DDBJ databases">
        <authorList>
            <person name="Zhirakovskaya E."/>
        </authorList>
    </citation>
    <scope>NUCLEOTIDE SEQUENCE</scope>
</reference>
<gene>
    <name evidence="1" type="ORF">MNBD_GAMMA23-1180</name>
</gene>
<name>A0A3B1A3S3_9ZZZZ</name>
<sequence length="130" mass="14438">MPDLIKKISMFLLVISLGWFPIQVTFATSFVMPDSNTAQAATAASHATHKIKSNTDKSIAHCNMHKELKDCCSNNSACEKSDQDCGHCLHFIAMTHDRQQTIFLPLYAVQNSYAYALSGITNISAYRPPR</sequence>
<dbReference type="EMBL" id="UOFT01000040">
    <property type="protein sequence ID" value="VAW94773.1"/>
    <property type="molecule type" value="Genomic_DNA"/>
</dbReference>
<proteinExistence type="predicted"/>
<evidence type="ECO:0000313" key="1">
    <source>
        <dbReference type="EMBL" id="VAW94773.1"/>
    </source>
</evidence>
<dbReference type="AlphaFoldDB" id="A0A3B1A3S3"/>
<accession>A0A3B1A3S3</accession>
<organism evidence="1">
    <name type="scientific">hydrothermal vent metagenome</name>
    <dbReference type="NCBI Taxonomy" id="652676"/>
    <lineage>
        <taxon>unclassified sequences</taxon>
        <taxon>metagenomes</taxon>
        <taxon>ecological metagenomes</taxon>
    </lineage>
</organism>